<dbReference type="VEuPathDB" id="ToxoDB:CSUI_010542"/>
<organism evidence="1 2">
    <name type="scientific">Cystoisospora suis</name>
    <dbReference type="NCBI Taxonomy" id="483139"/>
    <lineage>
        <taxon>Eukaryota</taxon>
        <taxon>Sar</taxon>
        <taxon>Alveolata</taxon>
        <taxon>Apicomplexa</taxon>
        <taxon>Conoidasida</taxon>
        <taxon>Coccidia</taxon>
        <taxon>Eucoccidiorida</taxon>
        <taxon>Eimeriorina</taxon>
        <taxon>Sarcocystidae</taxon>
        <taxon>Cystoisospora</taxon>
    </lineage>
</organism>
<protein>
    <submittedName>
        <fullName evidence="1">Uncharacterized protein</fullName>
    </submittedName>
</protein>
<keyword evidence="2" id="KW-1185">Reference proteome</keyword>
<gene>
    <name evidence="1" type="ORF">CSUI_010542</name>
</gene>
<dbReference type="AlphaFoldDB" id="A0A2C6KH35"/>
<dbReference type="GeneID" id="94433856"/>
<accession>A0A2C6KH35</accession>
<reference evidence="1 2" key="1">
    <citation type="journal article" date="2017" name="Int. J. Parasitol.">
        <title>The genome of the protozoan parasite Cystoisospora suis and a reverse vaccinology approach to identify vaccine candidates.</title>
        <authorList>
            <person name="Palmieri N."/>
            <person name="Shrestha A."/>
            <person name="Ruttkowski B."/>
            <person name="Beck T."/>
            <person name="Vogl C."/>
            <person name="Tomley F."/>
            <person name="Blake D.P."/>
            <person name="Joachim A."/>
        </authorList>
    </citation>
    <scope>NUCLEOTIDE SEQUENCE [LARGE SCALE GENOMIC DNA]</scope>
    <source>
        <strain evidence="1 2">Wien I</strain>
    </source>
</reference>
<comment type="caution">
    <text evidence="1">The sequence shown here is derived from an EMBL/GenBank/DDBJ whole genome shotgun (WGS) entry which is preliminary data.</text>
</comment>
<sequence length="34" mass="3755">MLSASRPRCFVSRLVSISDQEGLGSYRKTGGWPL</sequence>
<proteinExistence type="predicted"/>
<dbReference type="Proteomes" id="UP000221165">
    <property type="component" value="Unassembled WGS sequence"/>
</dbReference>
<dbReference type="RefSeq" id="XP_067917378.1">
    <property type="nucleotide sequence ID" value="XM_068070645.1"/>
</dbReference>
<evidence type="ECO:0000313" key="2">
    <source>
        <dbReference type="Proteomes" id="UP000221165"/>
    </source>
</evidence>
<dbReference type="EMBL" id="MIGC01007706">
    <property type="protein sequence ID" value="PHJ15646.1"/>
    <property type="molecule type" value="Genomic_DNA"/>
</dbReference>
<evidence type="ECO:0000313" key="1">
    <source>
        <dbReference type="EMBL" id="PHJ15646.1"/>
    </source>
</evidence>
<name>A0A2C6KH35_9APIC</name>